<proteinExistence type="predicted"/>
<evidence type="ECO:0000256" key="1">
    <source>
        <dbReference type="SAM" id="MobiDB-lite"/>
    </source>
</evidence>
<feature type="region of interest" description="Disordered" evidence="1">
    <location>
        <begin position="23"/>
        <end position="42"/>
    </location>
</feature>
<evidence type="ECO:0000313" key="3">
    <source>
        <dbReference type="Proteomes" id="UP000807504"/>
    </source>
</evidence>
<dbReference type="EMBL" id="JABXBU010000015">
    <property type="protein sequence ID" value="KAF8788153.1"/>
    <property type="molecule type" value="Genomic_DNA"/>
</dbReference>
<dbReference type="Proteomes" id="UP000807504">
    <property type="component" value="Unassembled WGS sequence"/>
</dbReference>
<accession>A0A8T0FH06</accession>
<sequence>MSIRLRANSCTLSKRSCSSWTYSSEKKAHQEGAQTGDHRADGVHDREHLVRSESSGFIDGTSIGKQEHRKCSDPSLVDSWKRG</sequence>
<name>A0A8T0FH06_ARGBR</name>
<comment type="caution">
    <text evidence="2">The sequence shown here is derived from an EMBL/GenBank/DDBJ whole genome shotgun (WGS) entry which is preliminary data.</text>
</comment>
<reference evidence="2" key="2">
    <citation type="submission" date="2020-06" db="EMBL/GenBank/DDBJ databases">
        <authorList>
            <person name="Sheffer M."/>
        </authorList>
    </citation>
    <scope>NUCLEOTIDE SEQUENCE</scope>
</reference>
<feature type="region of interest" description="Disordered" evidence="1">
    <location>
        <begin position="48"/>
        <end position="83"/>
    </location>
</feature>
<evidence type="ECO:0000313" key="2">
    <source>
        <dbReference type="EMBL" id="KAF8788153.1"/>
    </source>
</evidence>
<organism evidence="2 3">
    <name type="scientific">Argiope bruennichi</name>
    <name type="common">Wasp spider</name>
    <name type="synonym">Aranea bruennichi</name>
    <dbReference type="NCBI Taxonomy" id="94029"/>
    <lineage>
        <taxon>Eukaryota</taxon>
        <taxon>Metazoa</taxon>
        <taxon>Ecdysozoa</taxon>
        <taxon>Arthropoda</taxon>
        <taxon>Chelicerata</taxon>
        <taxon>Arachnida</taxon>
        <taxon>Araneae</taxon>
        <taxon>Araneomorphae</taxon>
        <taxon>Entelegynae</taxon>
        <taxon>Araneoidea</taxon>
        <taxon>Araneidae</taxon>
        <taxon>Argiope</taxon>
    </lineage>
</organism>
<feature type="compositionally biased region" description="Basic and acidic residues" evidence="1">
    <location>
        <begin position="24"/>
        <end position="42"/>
    </location>
</feature>
<dbReference type="AlphaFoldDB" id="A0A8T0FH06"/>
<reference evidence="2" key="1">
    <citation type="journal article" date="2020" name="bioRxiv">
        <title>Chromosome-level reference genome of the European wasp spider Argiope bruennichi: a resource for studies on range expansion and evolutionary adaptation.</title>
        <authorList>
            <person name="Sheffer M.M."/>
            <person name="Hoppe A."/>
            <person name="Krehenwinkel H."/>
            <person name="Uhl G."/>
            <person name="Kuss A.W."/>
            <person name="Jensen L."/>
            <person name="Jensen C."/>
            <person name="Gillespie R.G."/>
            <person name="Hoff K.J."/>
            <person name="Prost S."/>
        </authorList>
    </citation>
    <scope>NUCLEOTIDE SEQUENCE</scope>
</reference>
<gene>
    <name evidence="2" type="ORF">HNY73_009686</name>
</gene>
<keyword evidence="3" id="KW-1185">Reference proteome</keyword>
<protein>
    <submittedName>
        <fullName evidence="2">Uncharacterized protein</fullName>
    </submittedName>
</protein>